<feature type="domain" description="LUD" evidence="1">
    <location>
        <begin position="45"/>
        <end position="184"/>
    </location>
</feature>
<gene>
    <name evidence="2" type="ORF">FLX08_00975</name>
</gene>
<proteinExistence type="predicted"/>
<name>A0A544Z5N9_9ACTN</name>
<evidence type="ECO:0000259" key="1">
    <source>
        <dbReference type="Pfam" id="PF02589"/>
    </source>
</evidence>
<evidence type="ECO:0000313" key="3">
    <source>
        <dbReference type="Proteomes" id="UP000316541"/>
    </source>
</evidence>
<comment type="caution">
    <text evidence="2">The sequence shown here is derived from an EMBL/GenBank/DDBJ whole genome shotgun (WGS) entry which is preliminary data.</text>
</comment>
<dbReference type="PANTHER" id="PTHR36179">
    <property type="entry name" value="LUD_DOM DOMAIN-CONTAINING PROTEIN"/>
    <property type="match status" value="1"/>
</dbReference>
<dbReference type="PANTHER" id="PTHR36179:SF2">
    <property type="entry name" value="LUD DOMAIN-CONTAINING PROTEIN"/>
    <property type="match status" value="1"/>
</dbReference>
<protein>
    <recommendedName>
        <fullName evidence="1">LUD domain-containing protein</fullName>
    </recommendedName>
</protein>
<dbReference type="EMBL" id="VIRM01000001">
    <property type="protein sequence ID" value="TQS24298.1"/>
    <property type="molecule type" value="Genomic_DNA"/>
</dbReference>
<organism evidence="2 3">
    <name type="scientific">Microbispora hainanensis</name>
    <dbReference type="NCBI Taxonomy" id="568844"/>
    <lineage>
        <taxon>Bacteria</taxon>
        <taxon>Bacillati</taxon>
        <taxon>Actinomycetota</taxon>
        <taxon>Actinomycetes</taxon>
        <taxon>Streptosporangiales</taxon>
        <taxon>Streptosporangiaceae</taxon>
        <taxon>Microbispora</taxon>
    </lineage>
</organism>
<sequence>MIQDRGDDHDDRDAQHRLCGPCGRGRRRGCGGRPASARLPCPPRVRRVSDAAAARQAALDLLPDGAEVFTASSVTADAIGLIQEIDSSGRYTATRPKLMAMDPATQMSEMRRLGAAPQWVVGSVHALTHDGDLIIASASGSQLASMAYGAQNVLLIIGAQKIVPDLGTAMRRVHEYSLPLEDARARSAYGMGSTVHKVLTLHGDIEDGRVRVVLVDEPLGF</sequence>
<dbReference type="AlphaFoldDB" id="A0A544Z5N9"/>
<evidence type="ECO:0000313" key="2">
    <source>
        <dbReference type="EMBL" id="TQS24298.1"/>
    </source>
</evidence>
<reference evidence="2 3" key="1">
    <citation type="submission" date="2019-07" db="EMBL/GenBank/DDBJ databases">
        <title>Microbispora hainanensis DSM 45428.</title>
        <authorList>
            <person name="Thawai C."/>
        </authorList>
    </citation>
    <scope>NUCLEOTIDE SEQUENCE [LARGE SCALE GENOMIC DNA]</scope>
    <source>
        <strain evidence="2 3">DSM 45428</strain>
    </source>
</reference>
<accession>A0A544Z5N9</accession>
<dbReference type="Proteomes" id="UP000316541">
    <property type="component" value="Unassembled WGS sequence"/>
</dbReference>
<dbReference type="InterPro" id="IPR003741">
    <property type="entry name" value="LUD_dom"/>
</dbReference>
<dbReference type="Pfam" id="PF02589">
    <property type="entry name" value="LUD_dom"/>
    <property type="match status" value="1"/>
</dbReference>